<reference evidence="3" key="1">
    <citation type="submission" date="2019-03" db="EMBL/GenBank/DDBJ databases">
        <authorList>
            <person name="Gaulin E."/>
            <person name="Dumas B."/>
        </authorList>
    </citation>
    <scope>NUCLEOTIDE SEQUENCE [LARGE SCALE GENOMIC DNA]</scope>
    <source>
        <strain evidence="3">CBS 568.67</strain>
    </source>
</reference>
<organism evidence="3 4">
    <name type="scientific">Aphanomyces stellatus</name>
    <dbReference type="NCBI Taxonomy" id="120398"/>
    <lineage>
        <taxon>Eukaryota</taxon>
        <taxon>Sar</taxon>
        <taxon>Stramenopiles</taxon>
        <taxon>Oomycota</taxon>
        <taxon>Saprolegniomycetes</taxon>
        <taxon>Saprolegniales</taxon>
        <taxon>Verrucalvaceae</taxon>
        <taxon>Aphanomyces</taxon>
    </lineage>
</organism>
<keyword evidence="1" id="KW-0732">Signal</keyword>
<proteinExistence type="predicted"/>
<gene>
    <name evidence="3" type="primary">Aste57867_7283</name>
    <name evidence="2" type="ORF">As57867_007258</name>
    <name evidence="3" type="ORF">ASTE57867_7283</name>
</gene>
<evidence type="ECO:0000256" key="1">
    <source>
        <dbReference type="SAM" id="SignalP"/>
    </source>
</evidence>
<protein>
    <submittedName>
        <fullName evidence="3">Aste57867_7283 protein</fullName>
    </submittedName>
</protein>
<feature type="chain" id="PRO_5036116047" evidence="1">
    <location>
        <begin position="21"/>
        <end position="230"/>
    </location>
</feature>
<evidence type="ECO:0000313" key="3">
    <source>
        <dbReference type="EMBL" id="VFT84204.1"/>
    </source>
</evidence>
<sequence length="230" mass="25074">MHSIRLLLLAIVSCAASVLAHRRRLDANSPIAIIGGGVSGLSSARTLRRLGYTNVTIFEAGASIVPLQHRYESKNAVYDMDLIYVPALHWDGVGVQPEWASVLAEYDQSLVRVAEYDQLLRVRNASTLVPVAQVVDAVGLANASWVFFSLLESFYREHQYGGVAACLEHGIADADDVAMWTDVCAVLPSLPGVSQATHSQPTKSPEQCTQSPRMCHFRGHTQSIQTCIVE</sequence>
<dbReference type="Proteomes" id="UP000332933">
    <property type="component" value="Unassembled WGS sequence"/>
</dbReference>
<dbReference type="OrthoDB" id="2219495at2759"/>
<reference evidence="2" key="2">
    <citation type="submission" date="2019-06" db="EMBL/GenBank/DDBJ databases">
        <title>Genomics analysis of Aphanomyces spp. identifies a new class of oomycete effector associated with host adaptation.</title>
        <authorList>
            <person name="Gaulin E."/>
        </authorList>
    </citation>
    <scope>NUCLEOTIDE SEQUENCE</scope>
    <source>
        <strain evidence="2">CBS 578.67</strain>
    </source>
</reference>
<name>A0A485KI34_9STRA</name>
<dbReference type="SUPFAM" id="SSF51905">
    <property type="entry name" value="FAD/NAD(P)-binding domain"/>
    <property type="match status" value="1"/>
</dbReference>
<dbReference type="InterPro" id="IPR036188">
    <property type="entry name" value="FAD/NAD-bd_sf"/>
</dbReference>
<evidence type="ECO:0000313" key="4">
    <source>
        <dbReference type="Proteomes" id="UP000332933"/>
    </source>
</evidence>
<feature type="signal peptide" evidence="1">
    <location>
        <begin position="1"/>
        <end position="20"/>
    </location>
</feature>
<dbReference type="Gene3D" id="3.50.50.60">
    <property type="entry name" value="FAD/NAD(P)-binding domain"/>
    <property type="match status" value="1"/>
</dbReference>
<dbReference type="EMBL" id="VJMH01003838">
    <property type="protein sequence ID" value="KAF0704698.1"/>
    <property type="molecule type" value="Genomic_DNA"/>
</dbReference>
<accession>A0A485KI34</accession>
<keyword evidence="4" id="KW-1185">Reference proteome</keyword>
<evidence type="ECO:0000313" key="2">
    <source>
        <dbReference type="EMBL" id="KAF0704698.1"/>
    </source>
</evidence>
<dbReference type="Pfam" id="PF13450">
    <property type="entry name" value="NAD_binding_8"/>
    <property type="match status" value="1"/>
</dbReference>
<dbReference type="AlphaFoldDB" id="A0A485KI34"/>
<dbReference type="EMBL" id="CAADRA010003850">
    <property type="protein sequence ID" value="VFT84204.1"/>
    <property type="molecule type" value="Genomic_DNA"/>
</dbReference>